<proteinExistence type="inferred from homology"/>
<dbReference type="GO" id="GO:0008967">
    <property type="term" value="F:phosphoglycolate phosphatase activity"/>
    <property type="evidence" value="ECO:0007669"/>
    <property type="project" value="TreeGrafter"/>
</dbReference>
<dbReference type="PANTHER" id="PTHR43434:SF1">
    <property type="entry name" value="PHOSPHOGLYCOLATE PHOSPHATASE"/>
    <property type="match status" value="1"/>
</dbReference>
<reference evidence="2 3" key="1">
    <citation type="submission" date="2016-10" db="EMBL/GenBank/DDBJ databases">
        <authorList>
            <person name="de Groot N.N."/>
        </authorList>
    </citation>
    <scope>NUCLEOTIDE SEQUENCE [LARGE SCALE GENOMIC DNA]</scope>
    <source>
        <strain evidence="2 3">DSM 22187</strain>
    </source>
</reference>
<dbReference type="STRING" id="1073996.SAMN05444271_13410"/>
<dbReference type="RefSeq" id="WP_089673586.1">
    <property type="nucleotide sequence ID" value="NZ_CP024845.1"/>
</dbReference>
<dbReference type="NCBIfam" id="TIGR01549">
    <property type="entry name" value="HAD-SF-IA-v1"/>
    <property type="match status" value="1"/>
</dbReference>
<protein>
    <submittedName>
        <fullName evidence="2">Haloacid dehalogenase superfamily, subfamily IA, variant 1 with third motif having Dx(3-4)D or Dx(3-4)E</fullName>
    </submittedName>
</protein>
<dbReference type="InterPro" id="IPR036412">
    <property type="entry name" value="HAD-like_sf"/>
</dbReference>
<keyword evidence="3" id="KW-1185">Reference proteome</keyword>
<comment type="similarity">
    <text evidence="1">Belongs to the HAD-like hydrolase superfamily.</text>
</comment>
<dbReference type="Gene3D" id="3.40.50.1000">
    <property type="entry name" value="HAD superfamily/HAD-like"/>
    <property type="match status" value="1"/>
</dbReference>
<dbReference type="GeneID" id="35001301"/>
<dbReference type="InterPro" id="IPR041492">
    <property type="entry name" value="HAD_2"/>
</dbReference>
<dbReference type="Proteomes" id="UP000198888">
    <property type="component" value="Unassembled WGS sequence"/>
</dbReference>
<dbReference type="InterPro" id="IPR006439">
    <property type="entry name" value="HAD-SF_hydro_IA"/>
</dbReference>
<accession>A0A1H6X452</accession>
<dbReference type="KEGG" id="hae:halTADL_0481"/>
<dbReference type="SFLD" id="SFLDG01129">
    <property type="entry name" value="C1.5:_HAD__Beta-PGM__Phosphata"/>
    <property type="match status" value="1"/>
</dbReference>
<dbReference type="GO" id="GO:0006281">
    <property type="term" value="P:DNA repair"/>
    <property type="evidence" value="ECO:0007669"/>
    <property type="project" value="TreeGrafter"/>
</dbReference>
<evidence type="ECO:0000313" key="2">
    <source>
        <dbReference type="EMBL" id="SEJ23909.1"/>
    </source>
</evidence>
<dbReference type="PANTHER" id="PTHR43434">
    <property type="entry name" value="PHOSPHOGLYCOLATE PHOSPHATASE"/>
    <property type="match status" value="1"/>
</dbReference>
<dbReference type="Pfam" id="PF13419">
    <property type="entry name" value="HAD_2"/>
    <property type="match status" value="1"/>
</dbReference>
<evidence type="ECO:0000313" key="3">
    <source>
        <dbReference type="Proteomes" id="UP000198888"/>
    </source>
</evidence>
<evidence type="ECO:0000256" key="1">
    <source>
        <dbReference type="ARBA" id="ARBA00007958"/>
    </source>
</evidence>
<dbReference type="EMBL" id="FNYR01000034">
    <property type="protein sequence ID" value="SEJ23909.1"/>
    <property type="molecule type" value="Genomic_DNA"/>
</dbReference>
<dbReference type="SUPFAM" id="SSF56784">
    <property type="entry name" value="HAD-like"/>
    <property type="match status" value="1"/>
</dbReference>
<dbReference type="OrthoDB" id="115864at2157"/>
<dbReference type="InterPro" id="IPR023214">
    <property type="entry name" value="HAD_sf"/>
</dbReference>
<dbReference type="AlphaFoldDB" id="A0A1H6X452"/>
<dbReference type="InterPro" id="IPR050155">
    <property type="entry name" value="HAD-like_hydrolase_sf"/>
</dbReference>
<dbReference type="SFLD" id="SFLDS00003">
    <property type="entry name" value="Haloacid_Dehalogenase"/>
    <property type="match status" value="1"/>
</dbReference>
<organism evidence="2 3">
    <name type="scientific">Halohasta litchfieldiae</name>
    <dbReference type="NCBI Taxonomy" id="1073996"/>
    <lineage>
        <taxon>Archaea</taxon>
        <taxon>Methanobacteriati</taxon>
        <taxon>Methanobacteriota</taxon>
        <taxon>Stenosarchaea group</taxon>
        <taxon>Halobacteria</taxon>
        <taxon>Halobacteriales</taxon>
        <taxon>Haloferacaceae</taxon>
        <taxon>Halohasta</taxon>
    </lineage>
</organism>
<gene>
    <name evidence="2" type="ORF">SAMN05444271_13410</name>
</gene>
<name>A0A1H6X452_9EURY</name>
<accession>A0A2H4PYV0</accession>
<sequence>MYDAVIFDNDGVLVSRTSYDVLHEATWAAFDAAGVSDPDPDDVKAMVVDVSSTEVEDVCARYGVDPETFWAQRDQLSSERQQTEACAGRKTPYEDLSALDRLSMPMGVVSSNQQATVDFLLSYFDLRPYFSVALGREPTPEALDRQKPDPYYLTQAVDALDADSALFVGDNDSDIAAANNAGLDSAFIRRPHRRSHDPSPRPTHIVEDLHDIVDLCRSATV</sequence>